<keyword evidence="5 12" id="KW-0812">Transmembrane</keyword>
<feature type="transmembrane region" description="Helical" evidence="12">
    <location>
        <begin position="141"/>
        <end position="162"/>
    </location>
</feature>
<evidence type="ECO:0000256" key="11">
    <source>
        <dbReference type="ARBA" id="ARBA00023136"/>
    </source>
</evidence>
<keyword evidence="8" id="KW-0862">Zinc</keyword>
<evidence type="ECO:0000259" key="13">
    <source>
        <dbReference type="Pfam" id="PF02163"/>
    </source>
</evidence>
<name>A0ABS9UD24_9BACL</name>
<evidence type="ECO:0000256" key="6">
    <source>
        <dbReference type="ARBA" id="ARBA00022723"/>
    </source>
</evidence>
<feature type="domain" description="Peptidase M50" evidence="13">
    <location>
        <begin position="27"/>
        <end position="94"/>
    </location>
</feature>
<comment type="similarity">
    <text evidence="3">Belongs to the peptidase M50B family.</text>
</comment>
<evidence type="ECO:0000256" key="8">
    <source>
        <dbReference type="ARBA" id="ARBA00022833"/>
    </source>
</evidence>
<keyword evidence="4" id="KW-0645">Protease</keyword>
<comment type="cofactor">
    <cofactor evidence="1">
        <name>Zn(2+)</name>
        <dbReference type="ChEBI" id="CHEBI:29105"/>
    </cofactor>
</comment>
<feature type="transmembrane region" description="Helical" evidence="12">
    <location>
        <begin position="6"/>
        <end position="34"/>
    </location>
</feature>
<evidence type="ECO:0000256" key="4">
    <source>
        <dbReference type="ARBA" id="ARBA00022670"/>
    </source>
</evidence>
<organism evidence="14 15">
    <name type="scientific">Solibacillus palustris</name>
    <dbReference type="NCBI Taxonomy" id="2908203"/>
    <lineage>
        <taxon>Bacteria</taxon>
        <taxon>Bacillati</taxon>
        <taxon>Bacillota</taxon>
        <taxon>Bacilli</taxon>
        <taxon>Bacillales</taxon>
        <taxon>Caryophanaceae</taxon>
        <taxon>Solibacillus</taxon>
    </lineage>
</organism>
<evidence type="ECO:0000256" key="9">
    <source>
        <dbReference type="ARBA" id="ARBA00022989"/>
    </source>
</evidence>
<dbReference type="PANTHER" id="PTHR39188">
    <property type="entry name" value="MEMBRANE-ASSOCIATED ZINC METALLOPROTEASE M50B"/>
    <property type="match status" value="1"/>
</dbReference>
<accession>A0ABS9UD24</accession>
<keyword evidence="10" id="KW-0482">Metalloprotease</keyword>
<dbReference type="Proteomes" id="UP001316087">
    <property type="component" value="Unassembled WGS sequence"/>
</dbReference>
<dbReference type="Pfam" id="PF02163">
    <property type="entry name" value="Peptidase_M50"/>
    <property type="match status" value="1"/>
</dbReference>
<protein>
    <submittedName>
        <fullName evidence="14">Peptidase</fullName>
    </submittedName>
</protein>
<keyword evidence="7" id="KW-0378">Hydrolase</keyword>
<evidence type="ECO:0000256" key="10">
    <source>
        <dbReference type="ARBA" id="ARBA00023049"/>
    </source>
</evidence>
<dbReference type="RefSeq" id="WP_241369301.1">
    <property type="nucleotide sequence ID" value="NZ_JAKZFC010000003.1"/>
</dbReference>
<evidence type="ECO:0000313" key="15">
    <source>
        <dbReference type="Proteomes" id="UP001316087"/>
    </source>
</evidence>
<evidence type="ECO:0000313" key="14">
    <source>
        <dbReference type="EMBL" id="MCH7322233.1"/>
    </source>
</evidence>
<dbReference type="InterPro" id="IPR008915">
    <property type="entry name" value="Peptidase_M50"/>
</dbReference>
<keyword evidence="11 12" id="KW-0472">Membrane</keyword>
<proteinExistence type="inferred from homology"/>
<evidence type="ECO:0000256" key="5">
    <source>
        <dbReference type="ARBA" id="ARBA00022692"/>
    </source>
</evidence>
<gene>
    <name evidence="14" type="ORF">LZ480_10050</name>
</gene>
<reference evidence="14 15" key="1">
    <citation type="submission" date="2022-03" db="EMBL/GenBank/DDBJ databases">
        <authorList>
            <person name="Jo J.-H."/>
            <person name="Im W.-T."/>
        </authorList>
    </citation>
    <scope>NUCLEOTIDE SEQUENCE [LARGE SCALE GENOMIC DNA]</scope>
    <source>
        <strain evidence="14 15">MA9</strain>
    </source>
</reference>
<evidence type="ECO:0000256" key="1">
    <source>
        <dbReference type="ARBA" id="ARBA00001947"/>
    </source>
</evidence>
<keyword evidence="6" id="KW-0479">Metal-binding</keyword>
<evidence type="ECO:0000256" key="7">
    <source>
        <dbReference type="ARBA" id="ARBA00022801"/>
    </source>
</evidence>
<evidence type="ECO:0000256" key="3">
    <source>
        <dbReference type="ARBA" id="ARBA00007931"/>
    </source>
</evidence>
<feature type="transmembrane region" description="Helical" evidence="12">
    <location>
        <begin position="75"/>
        <end position="96"/>
    </location>
</feature>
<sequence length="203" mass="23178">MKYSIHPAFLLLLLMIALYGNIALYSVMMVSLVIHELGHFLAAKFVGVQVDTCKIMPYGGEMTLKHEMQLSYRQLIVVAMGGPIATIIGIGLSFLLPPLLKGLFIEIQLFILCINLLPIWPLDGGRILCFTLLKQYSYSKLFEYYVSSSFYLLTVTIIVLLYLLPQSLSFVVVSIFLWSKVIGDWRNRKYRSAFEKHVMNRLT</sequence>
<feature type="transmembrane region" description="Helical" evidence="12">
    <location>
        <begin position="102"/>
        <end position="120"/>
    </location>
</feature>
<comment type="caution">
    <text evidence="14">The sequence shown here is derived from an EMBL/GenBank/DDBJ whole genome shotgun (WGS) entry which is preliminary data.</text>
</comment>
<dbReference type="EMBL" id="JAKZFC010000003">
    <property type="protein sequence ID" value="MCH7322233.1"/>
    <property type="molecule type" value="Genomic_DNA"/>
</dbReference>
<keyword evidence="15" id="KW-1185">Reference proteome</keyword>
<evidence type="ECO:0000256" key="12">
    <source>
        <dbReference type="SAM" id="Phobius"/>
    </source>
</evidence>
<comment type="subcellular location">
    <subcellularLocation>
        <location evidence="2">Membrane</location>
        <topology evidence="2">Multi-pass membrane protein</topology>
    </subcellularLocation>
</comment>
<dbReference type="PANTHER" id="PTHR39188:SF3">
    <property type="entry name" value="STAGE IV SPORULATION PROTEIN FB"/>
    <property type="match status" value="1"/>
</dbReference>
<evidence type="ECO:0000256" key="2">
    <source>
        <dbReference type="ARBA" id="ARBA00004141"/>
    </source>
</evidence>
<keyword evidence="9 12" id="KW-1133">Transmembrane helix</keyword>